<name>A0ACC0NUE0_RHOML</name>
<sequence>MENSKPEEVQNRPAANHHYHHILHKVHDGCLPPPDPTGKNEHYKIMPFATELVYAGVKFVPGNEEGDLFKVKFNRPEGPFWWCHRASFEIPILVMEDSTESFLRNLIAFEQCCPGVPQHFTSYAILMDMLVDSDKDVQVLEKAGVVRNCLGASEDATNLFNKLCKEVVEGEFFFADICDRAHKYRRSFWPKNIAHVRRQYFASPWTFIAFCLAFCALGVGITQFFRSFRQP</sequence>
<dbReference type="EMBL" id="CM046392">
    <property type="protein sequence ID" value="KAI8556875.1"/>
    <property type="molecule type" value="Genomic_DNA"/>
</dbReference>
<organism evidence="1 2">
    <name type="scientific">Rhododendron molle</name>
    <name type="common">Chinese azalea</name>
    <name type="synonym">Azalea mollis</name>
    <dbReference type="NCBI Taxonomy" id="49168"/>
    <lineage>
        <taxon>Eukaryota</taxon>
        <taxon>Viridiplantae</taxon>
        <taxon>Streptophyta</taxon>
        <taxon>Embryophyta</taxon>
        <taxon>Tracheophyta</taxon>
        <taxon>Spermatophyta</taxon>
        <taxon>Magnoliopsida</taxon>
        <taxon>eudicotyledons</taxon>
        <taxon>Gunneridae</taxon>
        <taxon>Pentapetalae</taxon>
        <taxon>asterids</taxon>
        <taxon>Ericales</taxon>
        <taxon>Ericaceae</taxon>
        <taxon>Ericoideae</taxon>
        <taxon>Rhodoreae</taxon>
        <taxon>Rhododendron</taxon>
    </lineage>
</organism>
<dbReference type="Proteomes" id="UP001062846">
    <property type="component" value="Chromosome 5"/>
</dbReference>
<protein>
    <submittedName>
        <fullName evidence="1">Uncharacterized protein</fullName>
    </submittedName>
</protein>
<keyword evidence="2" id="KW-1185">Reference proteome</keyword>
<proteinExistence type="predicted"/>
<comment type="caution">
    <text evidence="1">The sequence shown here is derived from an EMBL/GenBank/DDBJ whole genome shotgun (WGS) entry which is preliminary data.</text>
</comment>
<reference evidence="1" key="1">
    <citation type="submission" date="2022-02" db="EMBL/GenBank/DDBJ databases">
        <title>Plant Genome Project.</title>
        <authorList>
            <person name="Zhang R.-G."/>
        </authorList>
    </citation>
    <scope>NUCLEOTIDE SEQUENCE</scope>
    <source>
        <strain evidence="1">AT1</strain>
    </source>
</reference>
<accession>A0ACC0NUE0</accession>
<evidence type="ECO:0000313" key="2">
    <source>
        <dbReference type="Proteomes" id="UP001062846"/>
    </source>
</evidence>
<gene>
    <name evidence="1" type="ORF">RHMOL_Rhmol05G0290000</name>
</gene>
<evidence type="ECO:0000313" key="1">
    <source>
        <dbReference type="EMBL" id="KAI8556875.1"/>
    </source>
</evidence>